<dbReference type="SMART" id="SM01236">
    <property type="entry name" value="Haem_oxygenase_2"/>
    <property type="match status" value="1"/>
</dbReference>
<organism evidence="1 2">
    <name type="scientific">Sulfidibacter corallicola</name>
    <dbReference type="NCBI Taxonomy" id="2818388"/>
    <lineage>
        <taxon>Bacteria</taxon>
        <taxon>Pseudomonadati</taxon>
        <taxon>Acidobacteriota</taxon>
        <taxon>Holophagae</taxon>
        <taxon>Acanthopleuribacterales</taxon>
        <taxon>Acanthopleuribacteraceae</taxon>
        <taxon>Sulfidibacter</taxon>
    </lineage>
</organism>
<evidence type="ECO:0000313" key="2">
    <source>
        <dbReference type="Proteomes" id="UP000663929"/>
    </source>
</evidence>
<keyword evidence="2" id="KW-1185">Reference proteome</keyword>
<dbReference type="RefSeq" id="WP_237379715.1">
    <property type="nucleotide sequence ID" value="NZ_CP071793.1"/>
</dbReference>
<reference evidence="1" key="1">
    <citation type="submission" date="2021-03" db="EMBL/GenBank/DDBJ databases">
        <title>Acanthopleuribacteraceae sp. M133.</title>
        <authorList>
            <person name="Wang G."/>
        </authorList>
    </citation>
    <scope>NUCLEOTIDE SEQUENCE</scope>
    <source>
        <strain evidence="1">M133</strain>
    </source>
</reference>
<name>A0A8A4TU79_SULCO</name>
<dbReference type="EMBL" id="CP071793">
    <property type="protein sequence ID" value="QTD50085.1"/>
    <property type="molecule type" value="Genomic_DNA"/>
</dbReference>
<gene>
    <name evidence="1" type="ORF">J3U87_31255</name>
</gene>
<dbReference type="InterPro" id="IPR016084">
    <property type="entry name" value="Haem_Oase-like_multi-hlx"/>
</dbReference>
<protein>
    <submittedName>
        <fullName evidence="1">Iron-containing redox enzyme family protein</fullName>
    </submittedName>
</protein>
<proteinExistence type="predicted"/>
<accession>A0A8A4TU79</accession>
<dbReference type="Proteomes" id="UP000663929">
    <property type="component" value="Chromosome"/>
</dbReference>
<sequence>MNHANRLAEKTKFMRARTFHVTTQFLRHDHLAQLFPEFLFRSQCIVRAIVPLMEEAIRVARQHPEDPVSTPLIDYLLQHIEEERDHDEWCIRDLGALGMTRAEVFARMPPPNVAAMVGAQYYWVRHHHPISILGYLASIELYPPSVQQIEEMIRATGLPRPAFESMLVHARIDQDHKTELIQHLNAMPLTEEHHAVLELSSFHTFRYLALILEDVLKLAPTTEPDTEREPTPVQG</sequence>
<evidence type="ECO:0000313" key="1">
    <source>
        <dbReference type="EMBL" id="QTD50085.1"/>
    </source>
</evidence>
<dbReference type="SUPFAM" id="SSF48613">
    <property type="entry name" value="Heme oxygenase-like"/>
    <property type="match status" value="1"/>
</dbReference>
<dbReference type="AlphaFoldDB" id="A0A8A4TU79"/>
<dbReference type="Gene3D" id="1.20.910.10">
    <property type="entry name" value="Heme oxygenase-like"/>
    <property type="match status" value="1"/>
</dbReference>
<dbReference type="Pfam" id="PF14518">
    <property type="entry name" value="Haem_oxygenas_2"/>
    <property type="match status" value="1"/>
</dbReference>
<dbReference type="KEGG" id="scor:J3U87_31255"/>